<sequence>MSGIRMTTRATPSRSLGAMRGMTFWDSAAIISLGLAGFLFSYDALREIAVAIHARESLSYLFPIFIDGFLAYGVRAIVLLRGERLAARVYAWMLFLSATGASLGANALHAVTLNRSSGPSALHLGDRVVGGLSMLAPLALAGAVHLYILMARTAERSVPDGSNHGPQPSSNVLSPPLPAAPPSVAATGRPEAAVIRPSPDGGPPPVPAGLRTADAAGPRDGFPAVHAKRSSHGPAEPDGPGTAVPDQEESGQAPGASGQTTRSAVHDGDGGEEPVQDGAGPRAQPDGPTSQRPAQGGPEQRGGAPAQPILPTVHDDADGPVPAVQEDVDLLGDREAEDDWLEDLLPIARRASTAAGGLSRDSVGRAIRAHQPISNLRLGILMARLRDEKNSAAATPAGASSSP</sequence>
<proteinExistence type="predicted"/>
<evidence type="ECO:0000256" key="1">
    <source>
        <dbReference type="SAM" id="MobiDB-lite"/>
    </source>
</evidence>
<keyword evidence="2" id="KW-0812">Transmembrane</keyword>
<feature type="transmembrane region" description="Helical" evidence="2">
    <location>
        <begin position="89"/>
        <end position="108"/>
    </location>
</feature>
<evidence type="ECO:0000313" key="4">
    <source>
        <dbReference type="Proteomes" id="UP000027443"/>
    </source>
</evidence>
<dbReference type="InterPro" id="IPR021235">
    <property type="entry name" value="DUF2637"/>
</dbReference>
<feature type="transmembrane region" description="Helical" evidence="2">
    <location>
        <begin position="60"/>
        <end position="80"/>
    </location>
</feature>
<feature type="transmembrane region" description="Helical" evidence="2">
    <location>
        <begin position="21"/>
        <end position="40"/>
    </location>
</feature>
<feature type="transmembrane region" description="Helical" evidence="2">
    <location>
        <begin position="128"/>
        <end position="149"/>
    </location>
</feature>
<name>A0ABR4S5N1_9ACTN</name>
<organism evidence="3 4">
    <name type="scientific">Streptomyces wadayamensis</name>
    <dbReference type="NCBI Taxonomy" id="141454"/>
    <lineage>
        <taxon>Bacteria</taxon>
        <taxon>Bacillati</taxon>
        <taxon>Actinomycetota</taxon>
        <taxon>Actinomycetes</taxon>
        <taxon>Kitasatosporales</taxon>
        <taxon>Streptomycetaceae</taxon>
        <taxon>Streptomyces</taxon>
    </lineage>
</organism>
<keyword evidence="4" id="KW-1185">Reference proteome</keyword>
<dbReference type="EMBL" id="JHDU01000036">
    <property type="protein sequence ID" value="KDR60944.1"/>
    <property type="molecule type" value="Genomic_DNA"/>
</dbReference>
<evidence type="ECO:0008006" key="5">
    <source>
        <dbReference type="Google" id="ProtNLM"/>
    </source>
</evidence>
<evidence type="ECO:0000313" key="3">
    <source>
        <dbReference type="EMBL" id="KDR60944.1"/>
    </source>
</evidence>
<reference evidence="3 4" key="1">
    <citation type="submission" date="2014-03" db="EMBL/GenBank/DDBJ databases">
        <title>Genome Sequence of Streptomyces wadayamensis A23 strain, an endophytic actinobacteria from Citrus reticulata.</title>
        <authorList>
            <person name="de Oliveira L.G."/>
            <person name="Tormet G.D."/>
            <person name="Marcon J."/>
            <person name="Samborsky M."/>
            <person name="Araujo W.L."/>
            <person name="de Azevedo J.L."/>
        </authorList>
    </citation>
    <scope>NUCLEOTIDE SEQUENCE [LARGE SCALE GENOMIC DNA]</scope>
    <source>
        <strain evidence="3 4">A23</strain>
    </source>
</reference>
<dbReference type="Pfam" id="PF10935">
    <property type="entry name" value="DUF2637"/>
    <property type="match status" value="1"/>
</dbReference>
<evidence type="ECO:0000256" key="2">
    <source>
        <dbReference type="SAM" id="Phobius"/>
    </source>
</evidence>
<feature type="region of interest" description="Disordered" evidence="1">
    <location>
        <begin position="157"/>
        <end position="324"/>
    </location>
</feature>
<keyword evidence="2" id="KW-1133">Transmembrane helix</keyword>
<keyword evidence="2" id="KW-0472">Membrane</keyword>
<gene>
    <name evidence="3" type="ORF">DC60_02880</name>
</gene>
<dbReference type="RefSeq" id="WP_049978518.1">
    <property type="nucleotide sequence ID" value="NZ_JHDU01000036.1"/>
</dbReference>
<protein>
    <recommendedName>
        <fullName evidence="5">DUF2637 domain-containing protein</fullName>
    </recommendedName>
</protein>
<dbReference type="Proteomes" id="UP000027443">
    <property type="component" value="Unassembled WGS sequence"/>
</dbReference>
<comment type="caution">
    <text evidence="3">The sequence shown here is derived from an EMBL/GenBank/DDBJ whole genome shotgun (WGS) entry which is preliminary data.</text>
</comment>
<accession>A0ABR4S5N1</accession>